<dbReference type="Proteomes" id="UP000267841">
    <property type="component" value="Unassembled WGS sequence"/>
</dbReference>
<dbReference type="EMBL" id="RCCJ01000001">
    <property type="protein sequence ID" value="RLJ71219.1"/>
    <property type="molecule type" value="Genomic_DNA"/>
</dbReference>
<keyword evidence="2" id="KW-1185">Reference proteome</keyword>
<protein>
    <submittedName>
        <fullName evidence="1">Uncharacterized protein</fullName>
    </submittedName>
</protein>
<accession>A0A497XSY5</accession>
<gene>
    <name evidence="1" type="ORF">BCF55_1518</name>
</gene>
<sequence>MLESLAVALLKTIVVFIFESSVRDGTKVNVEGAPDWYMKDERGSLCVSTHAYGYMSAVEEAKDKLYPKMEEELKRLIKKAVYENFREVKNQKERRFILSVVEDSKLSLFVEGNLRVKNVEYDKKRGIAFARGCISREDFVTYEKARVREIAKSLSEKRAEEAFEELEMIK</sequence>
<evidence type="ECO:0000313" key="1">
    <source>
        <dbReference type="EMBL" id="RLJ71219.1"/>
    </source>
</evidence>
<organism evidence="1 2">
    <name type="scientific">Hydrogenivirga caldilitoris</name>
    <dbReference type="NCBI Taxonomy" id="246264"/>
    <lineage>
        <taxon>Bacteria</taxon>
        <taxon>Pseudomonadati</taxon>
        <taxon>Aquificota</taxon>
        <taxon>Aquificia</taxon>
        <taxon>Aquificales</taxon>
        <taxon>Aquificaceae</taxon>
        <taxon>Hydrogenivirga</taxon>
    </lineage>
</organism>
<evidence type="ECO:0000313" key="2">
    <source>
        <dbReference type="Proteomes" id="UP000267841"/>
    </source>
</evidence>
<dbReference type="RefSeq" id="WP_121012262.1">
    <property type="nucleotide sequence ID" value="NZ_RCCJ01000001.1"/>
</dbReference>
<proteinExistence type="predicted"/>
<dbReference type="AlphaFoldDB" id="A0A497XSY5"/>
<name>A0A497XSY5_9AQUI</name>
<comment type="caution">
    <text evidence="1">The sequence shown here is derived from an EMBL/GenBank/DDBJ whole genome shotgun (WGS) entry which is preliminary data.</text>
</comment>
<reference evidence="1 2" key="1">
    <citation type="submission" date="2018-10" db="EMBL/GenBank/DDBJ databases">
        <title>Genomic Encyclopedia of Archaeal and Bacterial Type Strains, Phase II (KMG-II): from individual species to whole genera.</title>
        <authorList>
            <person name="Goeker M."/>
        </authorList>
    </citation>
    <scope>NUCLEOTIDE SEQUENCE [LARGE SCALE GENOMIC DNA]</scope>
    <source>
        <strain evidence="1 2">DSM 16510</strain>
    </source>
</reference>
<dbReference type="OrthoDB" id="9799906at2"/>